<evidence type="ECO:0000256" key="1">
    <source>
        <dbReference type="ARBA" id="ARBA00001946"/>
    </source>
</evidence>
<dbReference type="Proteomes" id="UP000316030">
    <property type="component" value="Unassembled WGS sequence"/>
</dbReference>
<proteinExistence type="inferred from homology"/>
<keyword evidence="6" id="KW-0460">Magnesium</keyword>
<evidence type="ECO:0000256" key="4">
    <source>
        <dbReference type="ARBA" id="ARBA00022598"/>
    </source>
</evidence>
<keyword evidence="4 12" id="KW-0436">Ligase</keyword>
<evidence type="ECO:0000256" key="5">
    <source>
        <dbReference type="ARBA" id="ARBA00022723"/>
    </source>
</evidence>
<organism evidence="12 13">
    <name type="scientific">Thalassovita litoralis</name>
    <dbReference type="NCBI Taxonomy" id="1010611"/>
    <lineage>
        <taxon>Bacteria</taxon>
        <taxon>Pseudomonadati</taxon>
        <taxon>Pseudomonadota</taxon>
        <taxon>Alphaproteobacteria</taxon>
        <taxon>Rhodobacterales</taxon>
        <taxon>Roseobacteraceae</taxon>
        <taxon>Thalassovita</taxon>
    </lineage>
</organism>
<dbReference type="InterPro" id="IPR020845">
    <property type="entry name" value="AMP-binding_CS"/>
</dbReference>
<dbReference type="InterPro" id="IPR050237">
    <property type="entry name" value="ATP-dep_AMP-bd_enzyme"/>
</dbReference>
<accession>A0A521F3B4</accession>
<dbReference type="Gene3D" id="3.40.50.12780">
    <property type="entry name" value="N-terminal domain of ligase-like"/>
    <property type="match status" value="1"/>
</dbReference>
<dbReference type="GO" id="GO:0016877">
    <property type="term" value="F:ligase activity, forming carbon-sulfur bonds"/>
    <property type="evidence" value="ECO:0007669"/>
    <property type="project" value="UniProtKB-ARBA"/>
</dbReference>
<comment type="cofactor">
    <cofactor evidence="1">
        <name>Mg(2+)</name>
        <dbReference type="ChEBI" id="CHEBI:18420"/>
    </cofactor>
</comment>
<dbReference type="PROSITE" id="PS00455">
    <property type="entry name" value="AMP_BINDING"/>
    <property type="match status" value="1"/>
</dbReference>
<dbReference type="EMBL" id="FXTO01000023">
    <property type="protein sequence ID" value="SMO90637.1"/>
    <property type="molecule type" value="Genomic_DNA"/>
</dbReference>
<dbReference type="GO" id="GO:0046872">
    <property type="term" value="F:metal ion binding"/>
    <property type="evidence" value="ECO:0007669"/>
    <property type="project" value="UniProtKB-KW"/>
</dbReference>
<sequence>MNLIEHFDRGVLANPDKPVFIFDGTETTYAQAADQNSRIANALRNNGFGLGDKCAVMSDNNPLAFNACLGILRAGCIWLPVNAKNAVQAHCDFLGLVEAQVLFFTKAYEGILDRIKAEVPSLKLLVCLDDNSDHGPTLAEFIKDAGTDPIALPWDDERAQVIAGTGGTTGKPKGVVMPCRSWDCFIANMLSTLTFDADTVYLAAAPMTHAAGAYAFPVMTMGGTILFHDGINPQLFISDIAKYGVTETFLPPTATLAIMAQPNVAEADFSSLRSFISTGAPMAPDRAREVAELLGPVWVQLYGQTEALAILTVLTPADCYDANGTLRADRMDTVGRASPFAKVAIMDEDGNILPAGEKGEIVCRSALVMSEYYQNPEATAEVSTHGWHHTGDVGTLDDHGYLRILDRTKDMIITGGLNVFPSEIENWLMQHPAVHEAAVIGVPDDKWGEAVKAVVQLKAGAEISADDLIAYCKGELGSVKSPKTVDFVDTLPKSPVGKLLKKDLRQQYWEGAGRQI</sequence>
<protein>
    <recommendedName>
        <fullName evidence="9">3-methylmercaptopropionyl-CoA ligase</fullName>
        <ecNumber evidence="8">6.2.1.44</ecNumber>
    </recommendedName>
</protein>
<dbReference type="AlphaFoldDB" id="A0A521F3B4"/>
<evidence type="ECO:0000256" key="9">
    <source>
        <dbReference type="ARBA" id="ARBA00067668"/>
    </source>
</evidence>
<comment type="similarity">
    <text evidence="2">Belongs to the ATP-dependent AMP-binding enzyme family.</text>
</comment>
<dbReference type="InterPro" id="IPR025110">
    <property type="entry name" value="AMP-bd_C"/>
</dbReference>
<evidence type="ECO:0000256" key="6">
    <source>
        <dbReference type="ARBA" id="ARBA00022842"/>
    </source>
</evidence>
<name>A0A521F3B4_9RHOB</name>
<reference evidence="12 13" key="1">
    <citation type="submission" date="2017-05" db="EMBL/GenBank/DDBJ databases">
        <authorList>
            <person name="Varghese N."/>
            <person name="Submissions S."/>
        </authorList>
    </citation>
    <scope>NUCLEOTIDE SEQUENCE [LARGE SCALE GENOMIC DNA]</scope>
    <source>
        <strain evidence="12 13">DSM 29506</strain>
    </source>
</reference>
<keyword evidence="5" id="KW-0479">Metal-binding</keyword>
<comment type="catalytic activity">
    <reaction evidence="7">
        <text>3-(methylsulfanyl)propanoate + ATP + CoA = 3-(methylsulfanyl)propanoyl-CoA + AMP + diphosphate</text>
        <dbReference type="Rhea" id="RHEA:43052"/>
        <dbReference type="ChEBI" id="CHEBI:30616"/>
        <dbReference type="ChEBI" id="CHEBI:33019"/>
        <dbReference type="ChEBI" id="CHEBI:49016"/>
        <dbReference type="ChEBI" id="CHEBI:57287"/>
        <dbReference type="ChEBI" id="CHEBI:82815"/>
        <dbReference type="ChEBI" id="CHEBI:456215"/>
        <dbReference type="EC" id="6.2.1.44"/>
    </reaction>
    <physiologicalReaction direction="left-to-right" evidence="7">
        <dbReference type="Rhea" id="RHEA:43053"/>
    </physiologicalReaction>
</comment>
<dbReference type="PANTHER" id="PTHR43767">
    <property type="entry name" value="LONG-CHAIN-FATTY-ACID--COA LIGASE"/>
    <property type="match status" value="1"/>
</dbReference>
<dbReference type="Gene3D" id="3.30.300.30">
    <property type="match status" value="1"/>
</dbReference>
<feature type="domain" description="AMP-dependent synthetase/ligase" evidence="10">
    <location>
        <begin position="8"/>
        <end position="373"/>
    </location>
</feature>
<dbReference type="InterPro" id="IPR000873">
    <property type="entry name" value="AMP-dep_synth/lig_dom"/>
</dbReference>
<dbReference type="Pfam" id="PF00501">
    <property type="entry name" value="AMP-binding"/>
    <property type="match status" value="1"/>
</dbReference>
<evidence type="ECO:0000259" key="10">
    <source>
        <dbReference type="Pfam" id="PF00501"/>
    </source>
</evidence>
<dbReference type="PANTHER" id="PTHR43767:SF7">
    <property type="entry name" value="MEDIUM_LONG-CHAIN-FATTY-ACID--COA LIGASE FADD8"/>
    <property type="match status" value="1"/>
</dbReference>
<evidence type="ECO:0000313" key="12">
    <source>
        <dbReference type="EMBL" id="SMO90637.1"/>
    </source>
</evidence>
<keyword evidence="13" id="KW-1185">Reference proteome</keyword>
<dbReference type="EC" id="6.2.1.44" evidence="8"/>
<dbReference type="RefSeq" id="WP_185959037.1">
    <property type="nucleotide sequence ID" value="NZ_FXTO01000023.1"/>
</dbReference>
<gene>
    <name evidence="12" type="ORF">SAMN06265173_12327</name>
</gene>
<evidence type="ECO:0000256" key="3">
    <source>
        <dbReference type="ARBA" id="ARBA00011738"/>
    </source>
</evidence>
<evidence type="ECO:0000256" key="2">
    <source>
        <dbReference type="ARBA" id="ARBA00006432"/>
    </source>
</evidence>
<feature type="domain" description="AMP-binding enzyme C-terminal" evidence="11">
    <location>
        <begin position="423"/>
        <end position="498"/>
    </location>
</feature>
<evidence type="ECO:0000256" key="7">
    <source>
        <dbReference type="ARBA" id="ARBA00051915"/>
    </source>
</evidence>
<evidence type="ECO:0000259" key="11">
    <source>
        <dbReference type="Pfam" id="PF13193"/>
    </source>
</evidence>
<dbReference type="FunFam" id="3.30.300.30:FF:000008">
    <property type="entry name" value="2,3-dihydroxybenzoate-AMP ligase"/>
    <property type="match status" value="1"/>
</dbReference>
<dbReference type="InterPro" id="IPR045851">
    <property type="entry name" value="AMP-bd_C_sf"/>
</dbReference>
<evidence type="ECO:0000256" key="8">
    <source>
        <dbReference type="ARBA" id="ARBA00066616"/>
    </source>
</evidence>
<evidence type="ECO:0000313" key="13">
    <source>
        <dbReference type="Proteomes" id="UP000316030"/>
    </source>
</evidence>
<dbReference type="SUPFAM" id="SSF56801">
    <property type="entry name" value="Acetyl-CoA synthetase-like"/>
    <property type="match status" value="1"/>
</dbReference>
<dbReference type="InterPro" id="IPR042099">
    <property type="entry name" value="ANL_N_sf"/>
</dbReference>
<dbReference type="Pfam" id="PF13193">
    <property type="entry name" value="AMP-binding_C"/>
    <property type="match status" value="1"/>
</dbReference>
<comment type="subunit">
    <text evidence="3">Homodimer.</text>
</comment>